<dbReference type="OrthoDB" id="6162206at2759"/>
<feature type="compositionally biased region" description="Basic and acidic residues" evidence="1">
    <location>
        <begin position="170"/>
        <end position="180"/>
    </location>
</feature>
<dbReference type="AlphaFoldDB" id="A0A3S1AVN1"/>
<evidence type="ECO:0000313" key="3">
    <source>
        <dbReference type="EMBL" id="RUS68512.1"/>
    </source>
</evidence>
<protein>
    <recommendedName>
        <fullName evidence="2">DUF7869 domain-containing protein</fullName>
    </recommendedName>
</protein>
<keyword evidence="4" id="KW-1185">Reference proteome</keyword>
<feature type="region of interest" description="Disordered" evidence="1">
    <location>
        <begin position="146"/>
        <end position="183"/>
    </location>
</feature>
<organism evidence="3 4">
    <name type="scientific">Elysia chlorotica</name>
    <name type="common">Eastern emerald elysia</name>
    <name type="synonym">Sea slug</name>
    <dbReference type="NCBI Taxonomy" id="188477"/>
    <lineage>
        <taxon>Eukaryota</taxon>
        <taxon>Metazoa</taxon>
        <taxon>Spiralia</taxon>
        <taxon>Lophotrochozoa</taxon>
        <taxon>Mollusca</taxon>
        <taxon>Gastropoda</taxon>
        <taxon>Heterobranchia</taxon>
        <taxon>Euthyneura</taxon>
        <taxon>Panpulmonata</taxon>
        <taxon>Sacoglossa</taxon>
        <taxon>Placobranchoidea</taxon>
        <taxon>Plakobranchidae</taxon>
        <taxon>Elysia</taxon>
    </lineage>
</organism>
<accession>A0A3S1AVN1</accession>
<feature type="region of interest" description="Disordered" evidence="1">
    <location>
        <begin position="102"/>
        <end position="126"/>
    </location>
</feature>
<gene>
    <name evidence="3" type="ORF">EGW08_023726</name>
</gene>
<comment type="caution">
    <text evidence="3">The sequence shown here is derived from an EMBL/GenBank/DDBJ whole genome shotgun (WGS) entry which is preliminary data.</text>
</comment>
<feature type="region of interest" description="Disordered" evidence="1">
    <location>
        <begin position="1"/>
        <end position="27"/>
    </location>
</feature>
<dbReference type="PANTHER" id="PTHR10773:SF19">
    <property type="match status" value="1"/>
</dbReference>
<proteinExistence type="predicted"/>
<dbReference type="EMBL" id="RQTK01002483">
    <property type="protein sequence ID" value="RUS68512.1"/>
    <property type="molecule type" value="Genomic_DNA"/>
</dbReference>
<dbReference type="Proteomes" id="UP000271974">
    <property type="component" value="Unassembled WGS sequence"/>
</dbReference>
<feature type="compositionally biased region" description="Basic and acidic residues" evidence="1">
    <location>
        <begin position="146"/>
        <end position="160"/>
    </location>
</feature>
<feature type="domain" description="DUF7869" evidence="2">
    <location>
        <begin position="518"/>
        <end position="581"/>
    </location>
</feature>
<evidence type="ECO:0000313" key="4">
    <source>
        <dbReference type="Proteomes" id="UP000271974"/>
    </source>
</evidence>
<evidence type="ECO:0000259" key="2">
    <source>
        <dbReference type="Pfam" id="PF25273"/>
    </source>
</evidence>
<name>A0A3S1AVN1_ELYCH</name>
<dbReference type="InterPro" id="IPR057191">
    <property type="entry name" value="DUF7869"/>
</dbReference>
<dbReference type="Pfam" id="PF25273">
    <property type="entry name" value="DUF7869"/>
    <property type="match status" value="1"/>
</dbReference>
<sequence>MSCDDLNQEFYNQENSDSSDSDDDFPLQAIRGIRDLVEYKRQKAASLKANKKESLSTDAFPPMNQGTSTELPTSPRKASQKARENLHEIFLDDSGHLDIDLDDSDADPDFMPEAKRKRNIEDDDDDEEEFLLPGIVADRVDLFEQQNDRPQEEESSDEPRIVQQKKKRKTLDERNMERAEKQRKKIAQYMVKPGCINSCKRVKKCGDSYSEEDRLNVNKYFWSLDYSGRKSFIIERVNKCEVKRRRISQEENKKNASMKYTLKGKDGTVLEVCKSFFLGTLGLAPNNDTIVRKTFAKYESENSACTDGRGKNQKKTTNINSMRDHIESYRPVVSHYSREKTPLRRYLPCDVTVTDMHKEYNSKYAPVSFSTFYRVFKTMKISMSSLGNEECEVCEKHKQHSQNCDCEEVCNISDYLLHKKKYRAARAAYKKDAEENHKCAGDLKISADLQKVLVLPKIDQFKSCVFASRLIVFNETMSELGKGGRDTAVLWHEAIAGRKDEDISSAFHMFIKHLRDIKTLTMWLDNCSGQNKNWTFFTMLLYLVNNPKYEVEKIQLKYFEPGHSFMASDAAHGRIEKQMRNMGKLYDFRDFVEATKGAKCEPLQMVFSDFSNWTAGVSQYALKQLGDRRPYLKNMVSVAFSKGSEEIVYQTAFDQPEIRAKVLKSNFDLATSSGGIRKRPRGIETSKKKDLLEKMLPLMPENRRSFWINLPEDKKSTDLSIHY</sequence>
<reference evidence="3 4" key="1">
    <citation type="submission" date="2019-01" db="EMBL/GenBank/DDBJ databases">
        <title>A draft genome assembly of the solar-powered sea slug Elysia chlorotica.</title>
        <authorList>
            <person name="Cai H."/>
            <person name="Li Q."/>
            <person name="Fang X."/>
            <person name="Li J."/>
            <person name="Curtis N.E."/>
            <person name="Altenburger A."/>
            <person name="Shibata T."/>
            <person name="Feng M."/>
            <person name="Maeda T."/>
            <person name="Schwartz J.A."/>
            <person name="Shigenobu S."/>
            <person name="Lundholm N."/>
            <person name="Nishiyama T."/>
            <person name="Yang H."/>
            <person name="Hasebe M."/>
            <person name="Li S."/>
            <person name="Pierce S.K."/>
            <person name="Wang J."/>
        </authorList>
    </citation>
    <scope>NUCLEOTIDE SEQUENCE [LARGE SCALE GENOMIC DNA]</scope>
    <source>
        <strain evidence="3">EC2010</strain>
        <tissue evidence="3">Whole organism of an adult</tissue>
    </source>
</reference>
<dbReference type="PANTHER" id="PTHR10773">
    <property type="entry name" value="DNA-DIRECTED RNA POLYMERASES I, II, AND III SUBUNIT RPABC2"/>
    <property type="match status" value="1"/>
</dbReference>
<evidence type="ECO:0000256" key="1">
    <source>
        <dbReference type="SAM" id="MobiDB-lite"/>
    </source>
</evidence>
<feature type="region of interest" description="Disordered" evidence="1">
    <location>
        <begin position="46"/>
        <end position="83"/>
    </location>
</feature>